<dbReference type="PANTHER" id="PTHR47382">
    <property type="entry name" value="U-BOX DOMAIN-CONTAINING PROTEIN 52-LIKE"/>
    <property type="match status" value="1"/>
</dbReference>
<evidence type="ECO:0000313" key="2">
    <source>
        <dbReference type="Proteomes" id="UP000501690"/>
    </source>
</evidence>
<name>A0A4D6KQI9_VIGUN</name>
<dbReference type="InterPro" id="IPR014729">
    <property type="entry name" value="Rossmann-like_a/b/a_fold"/>
</dbReference>
<gene>
    <name evidence="1" type="ORF">DEO72_LG2g150</name>
</gene>
<protein>
    <submittedName>
        <fullName evidence="1">Rossmann-like alpha/beta/alpha sandwich fold</fullName>
    </submittedName>
</protein>
<evidence type="ECO:0000313" key="1">
    <source>
        <dbReference type="EMBL" id="QCD79832.1"/>
    </source>
</evidence>
<dbReference type="EMBL" id="CP039346">
    <property type="protein sequence ID" value="QCD79832.1"/>
    <property type="molecule type" value="Genomic_DNA"/>
</dbReference>
<dbReference type="Gene3D" id="3.40.50.620">
    <property type="entry name" value="HUPs"/>
    <property type="match status" value="1"/>
</dbReference>
<accession>A0A4D6KQI9</accession>
<organism evidence="1 2">
    <name type="scientific">Vigna unguiculata</name>
    <name type="common">Cowpea</name>
    <dbReference type="NCBI Taxonomy" id="3917"/>
    <lineage>
        <taxon>Eukaryota</taxon>
        <taxon>Viridiplantae</taxon>
        <taxon>Streptophyta</taxon>
        <taxon>Embryophyta</taxon>
        <taxon>Tracheophyta</taxon>
        <taxon>Spermatophyta</taxon>
        <taxon>Magnoliopsida</taxon>
        <taxon>eudicotyledons</taxon>
        <taxon>Gunneridae</taxon>
        <taxon>Pentapetalae</taxon>
        <taxon>rosids</taxon>
        <taxon>fabids</taxon>
        <taxon>Fabales</taxon>
        <taxon>Fabaceae</taxon>
        <taxon>Papilionoideae</taxon>
        <taxon>50 kb inversion clade</taxon>
        <taxon>NPAAA clade</taxon>
        <taxon>indigoferoid/millettioid clade</taxon>
        <taxon>Phaseoleae</taxon>
        <taxon>Vigna</taxon>
    </lineage>
</organism>
<dbReference type="SUPFAM" id="SSF52402">
    <property type="entry name" value="Adenine nucleotide alpha hydrolases-like"/>
    <property type="match status" value="1"/>
</dbReference>
<dbReference type="Proteomes" id="UP000501690">
    <property type="component" value="Linkage Group LG2"/>
</dbReference>
<reference evidence="1 2" key="1">
    <citation type="submission" date="2019-04" db="EMBL/GenBank/DDBJ databases">
        <title>An improved genome assembly and genetic linkage map for asparagus bean, Vigna unguiculata ssp. sesquipedialis.</title>
        <authorList>
            <person name="Xia Q."/>
            <person name="Zhang R."/>
            <person name="Dong Y."/>
        </authorList>
    </citation>
    <scope>NUCLEOTIDE SEQUENCE [LARGE SCALE GENOMIC DNA]</scope>
    <source>
        <tissue evidence="1">Leaf</tissue>
    </source>
</reference>
<keyword evidence="2" id="KW-1185">Reference proteome</keyword>
<dbReference type="AlphaFoldDB" id="A0A4D6KQI9"/>
<dbReference type="PANTHER" id="PTHR47382:SF3">
    <property type="entry name" value="ADENINE NUCLEOTIDE ALPHA HYDROLASES-LIKE SUPERFAMILY PROTEIN"/>
    <property type="match status" value="1"/>
</dbReference>
<proteinExistence type="predicted"/>
<dbReference type="CDD" id="cd01989">
    <property type="entry name" value="USP_STK_Ubox_N"/>
    <property type="match status" value="1"/>
</dbReference>
<sequence length="236" mass="26975">MEYPENYCYRSSSSVCEIEEEEDHKPTLQKKEEEDKEEQDCVYVAVGKSNTSMHALSWTLNNMVTQSTTIYLIHVFPQIKHIPNPLGIGMVPRNEVSVEQVESYVEQERSKRRELLQKFLQSCSSSKVKVDTILIESDTVAKPILDLIPILQIKTLVIGANKFHLRKSKSRKGNNSVADEILRNSPESCKVRIICEGKEVNEQMMISPPNHTSMTTQNKEDNHDSVSCICFIPKFK</sequence>